<protein>
    <submittedName>
        <fullName evidence="1">Uncharacterized protein</fullName>
    </submittedName>
</protein>
<accession>A0A0A9ATA4</accession>
<proteinExistence type="predicted"/>
<dbReference type="AlphaFoldDB" id="A0A0A9ATA4"/>
<reference evidence="1" key="2">
    <citation type="journal article" date="2015" name="Data Brief">
        <title>Shoot transcriptome of the giant reed, Arundo donax.</title>
        <authorList>
            <person name="Barrero R.A."/>
            <person name="Guerrero F.D."/>
            <person name="Moolhuijzen P."/>
            <person name="Goolsby J.A."/>
            <person name="Tidwell J."/>
            <person name="Bellgard S.E."/>
            <person name="Bellgard M.I."/>
        </authorList>
    </citation>
    <scope>NUCLEOTIDE SEQUENCE</scope>
    <source>
        <tissue evidence="1">Shoot tissue taken approximately 20 cm above the soil surface</tissue>
    </source>
</reference>
<organism evidence="1">
    <name type="scientific">Arundo donax</name>
    <name type="common">Giant reed</name>
    <name type="synonym">Donax arundinaceus</name>
    <dbReference type="NCBI Taxonomy" id="35708"/>
    <lineage>
        <taxon>Eukaryota</taxon>
        <taxon>Viridiplantae</taxon>
        <taxon>Streptophyta</taxon>
        <taxon>Embryophyta</taxon>
        <taxon>Tracheophyta</taxon>
        <taxon>Spermatophyta</taxon>
        <taxon>Magnoliopsida</taxon>
        <taxon>Liliopsida</taxon>
        <taxon>Poales</taxon>
        <taxon>Poaceae</taxon>
        <taxon>PACMAD clade</taxon>
        <taxon>Arundinoideae</taxon>
        <taxon>Arundineae</taxon>
        <taxon>Arundo</taxon>
    </lineage>
</organism>
<name>A0A0A9ATA4_ARUDO</name>
<evidence type="ECO:0000313" key="1">
    <source>
        <dbReference type="EMBL" id="JAD53083.1"/>
    </source>
</evidence>
<dbReference type="EMBL" id="GBRH01244812">
    <property type="protein sequence ID" value="JAD53083.1"/>
    <property type="molecule type" value="Transcribed_RNA"/>
</dbReference>
<reference evidence="1" key="1">
    <citation type="submission" date="2014-09" db="EMBL/GenBank/DDBJ databases">
        <authorList>
            <person name="Magalhaes I.L.F."/>
            <person name="Oliveira U."/>
            <person name="Santos F.R."/>
            <person name="Vidigal T.H.D.A."/>
            <person name="Brescovit A.D."/>
            <person name="Santos A.J."/>
        </authorList>
    </citation>
    <scope>NUCLEOTIDE SEQUENCE</scope>
    <source>
        <tissue evidence="1">Shoot tissue taken approximately 20 cm above the soil surface</tissue>
    </source>
</reference>
<sequence>MGSRFLLFSQHVAMLELQLRLSFGWEQCSRSTIRSLALSIILAWWVQWHGWDV</sequence>